<dbReference type="Proteomes" id="UP000054018">
    <property type="component" value="Unassembled WGS sequence"/>
</dbReference>
<dbReference type="EMBL" id="KN833689">
    <property type="protein sequence ID" value="KIK29640.1"/>
    <property type="molecule type" value="Genomic_DNA"/>
</dbReference>
<dbReference type="HOGENOM" id="CLU_2711687_0_0_1"/>
<evidence type="ECO:0000313" key="2">
    <source>
        <dbReference type="EMBL" id="KIK29640.1"/>
    </source>
</evidence>
<reference evidence="3" key="2">
    <citation type="submission" date="2015-01" db="EMBL/GenBank/DDBJ databases">
        <title>Evolutionary Origins and Diversification of the Mycorrhizal Mutualists.</title>
        <authorList>
            <consortium name="DOE Joint Genome Institute"/>
            <consortium name="Mycorrhizal Genomics Consortium"/>
            <person name="Kohler A."/>
            <person name="Kuo A."/>
            <person name="Nagy L.G."/>
            <person name="Floudas D."/>
            <person name="Copeland A."/>
            <person name="Barry K.W."/>
            <person name="Cichocki N."/>
            <person name="Veneault-Fourrey C."/>
            <person name="LaButti K."/>
            <person name="Lindquist E.A."/>
            <person name="Lipzen A."/>
            <person name="Lundell T."/>
            <person name="Morin E."/>
            <person name="Murat C."/>
            <person name="Riley R."/>
            <person name="Ohm R."/>
            <person name="Sun H."/>
            <person name="Tunlid A."/>
            <person name="Henrissat B."/>
            <person name="Grigoriev I.V."/>
            <person name="Hibbett D.S."/>
            <person name="Martin F."/>
        </authorList>
    </citation>
    <scope>NUCLEOTIDE SEQUENCE [LARGE SCALE GENOMIC DNA]</scope>
    <source>
        <strain evidence="3">441</strain>
    </source>
</reference>
<protein>
    <submittedName>
        <fullName evidence="2">Uncharacterized protein</fullName>
    </submittedName>
</protein>
<dbReference type="OrthoDB" id="3259294at2759"/>
<proteinExistence type="predicted"/>
<name>A0A0C9YX09_9AGAM</name>
<evidence type="ECO:0000313" key="3">
    <source>
        <dbReference type="Proteomes" id="UP000054018"/>
    </source>
</evidence>
<keyword evidence="3" id="KW-1185">Reference proteome</keyword>
<reference evidence="2 3" key="1">
    <citation type="submission" date="2014-04" db="EMBL/GenBank/DDBJ databases">
        <authorList>
            <consortium name="DOE Joint Genome Institute"/>
            <person name="Kuo A."/>
            <person name="Kohler A."/>
            <person name="Costa M.D."/>
            <person name="Nagy L.G."/>
            <person name="Floudas D."/>
            <person name="Copeland A."/>
            <person name="Barry K.W."/>
            <person name="Cichocki N."/>
            <person name="Veneault-Fourrey C."/>
            <person name="LaButti K."/>
            <person name="Lindquist E.A."/>
            <person name="Lipzen A."/>
            <person name="Lundell T."/>
            <person name="Morin E."/>
            <person name="Murat C."/>
            <person name="Sun H."/>
            <person name="Tunlid A."/>
            <person name="Henrissat B."/>
            <person name="Grigoriev I.V."/>
            <person name="Hibbett D.S."/>
            <person name="Martin F."/>
            <person name="Nordberg H.P."/>
            <person name="Cantor M.N."/>
            <person name="Hua S.X."/>
        </authorList>
    </citation>
    <scope>NUCLEOTIDE SEQUENCE [LARGE SCALE GENOMIC DNA]</scope>
    <source>
        <strain evidence="2 3">441</strain>
    </source>
</reference>
<feature type="region of interest" description="Disordered" evidence="1">
    <location>
        <begin position="53"/>
        <end position="73"/>
    </location>
</feature>
<accession>A0A0C9YX09</accession>
<organism evidence="2 3">
    <name type="scientific">Pisolithus microcarpus 441</name>
    <dbReference type="NCBI Taxonomy" id="765257"/>
    <lineage>
        <taxon>Eukaryota</taxon>
        <taxon>Fungi</taxon>
        <taxon>Dikarya</taxon>
        <taxon>Basidiomycota</taxon>
        <taxon>Agaricomycotina</taxon>
        <taxon>Agaricomycetes</taxon>
        <taxon>Agaricomycetidae</taxon>
        <taxon>Boletales</taxon>
        <taxon>Sclerodermatineae</taxon>
        <taxon>Pisolithaceae</taxon>
        <taxon>Pisolithus</taxon>
    </lineage>
</organism>
<gene>
    <name evidence="2" type="ORF">PISMIDRAFT_89052</name>
</gene>
<feature type="non-terminal residue" evidence="2">
    <location>
        <position position="1"/>
    </location>
</feature>
<dbReference type="AlphaFoldDB" id="A0A0C9YX09"/>
<sequence>VNMINRAQELSTLMVVSYLMGLGDTYCSHRYVNVYWSLFSNFLKDAFLSITSRNGGDVSSPAHNSDDNLPNIW</sequence>
<evidence type="ECO:0000256" key="1">
    <source>
        <dbReference type="SAM" id="MobiDB-lite"/>
    </source>
</evidence>